<protein>
    <submittedName>
        <fullName evidence="2">Uncharacterized protein</fullName>
    </submittedName>
</protein>
<name>A0A168CUC8_9EURO</name>
<evidence type="ECO:0000256" key="1">
    <source>
        <dbReference type="SAM" id="MobiDB-lite"/>
    </source>
</evidence>
<proteinExistence type="predicted"/>
<dbReference type="AlphaFoldDB" id="A0A168CUC8"/>
<evidence type="ECO:0000313" key="2">
    <source>
        <dbReference type="EMBL" id="KZZ97025.1"/>
    </source>
</evidence>
<gene>
    <name evidence="2" type="ORF">AAP_00668</name>
</gene>
<feature type="region of interest" description="Disordered" evidence="1">
    <location>
        <begin position="510"/>
        <end position="532"/>
    </location>
</feature>
<evidence type="ECO:0000313" key="3">
    <source>
        <dbReference type="Proteomes" id="UP000242877"/>
    </source>
</evidence>
<reference evidence="2 3" key="1">
    <citation type="journal article" date="2016" name="Genome Biol. Evol.">
        <title>Divergent and convergent evolution of fungal pathogenicity.</title>
        <authorList>
            <person name="Shang Y."/>
            <person name="Xiao G."/>
            <person name="Zheng P."/>
            <person name="Cen K."/>
            <person name="Zhan S."/>
            <person name="Wang C."/>
        </authorList>
    </citation>
    <scope>NUCLEOTIDE SEQUENCE [LARGE SCALE GENOMIC DNA]</scope>
    <source>
        <strain evidence="2 3">ARSEF 7405</strain>
    </source>
</reference>
<sequence length="532" mass="59031">MGRRKYLNMLALGRSPYELPEPVSDILRSSSGLLPDQGGLQGRSYVQEYDSKGRPTNADSKAREKRLRRAKNDILSIMGIVINSRNADADASNTLRRKRESLLNENEAGLAMSIVSDIVFVLAGWRIRTYDQRFQVCVDSPKCLSINHSHINSFNSIKASHAYDHLSFSDSLRAQEKDLGYFKFAFAGLPTWLLCNAVKAAYLSLREALFPKFSIDYHNFIQKPLLTTSSQLVKSALLMGTHVFVELYTEQLRAFAVLQTVGVITNNSLPSLSLLSPFNLSAVVPFPAFPMSLNYANLARFICELKDCPLVIGLLANCGQRFLKTQLHPIIWDLLPRPHNADHLSTEVAEEMGLSELGMIKPKASVLSTLVVKTQGFLKDLRKSSQLSWNAGLLWIGWQHASPQVNYGETVNYSDAAGNIQFGTDNTGNAAAEEQVPPVGENMPRIQGSSSAHSSWRPTVLDDTQLPQERWTLPTEPHDIVASTSLQDQALEQSLTEGRSFFESNDVVNQSYDRTQTPGESSPVLPNPCPSF</sequence>
<organism evidence="2 3">
    <name type="scientific">Ascosphaera apis ARSEF 7405</name>
    <dbReference type="NCBI Taxonomy" id="392613"/>
    <lineage>
        <taxon>Eukaryota</taxon>
        <taxon>Fungi</taxon>
        <taxon>Dikarya</taxon>
        <taxon>Ascomycota</taxon>
        <taxon>Pezizomycotina</taxon>
        <taxon>Eurotiomycetes</taxon>
        <taxon>Eurotiomycetidae</taxon>
        <taxon>Onygenales</taxon>
        <taxon>Ascosphaeraceae</taxon>
        <taxon>Ascosphaera</taxon>
    </lineage>
</organism>
<dbReference type="OrthoDB" id="4207726at2759"/>
<dbReference type="Proteomes" id="UP000242877">
    <property type="component" value="Unassembled WGS sequence"/>
</dbReference>
<accession>A0A168CUC8</accession>
<dbReference type="VEuPathDB" id="FungiDB:AAP_00668"/>
<feature type="compositionally biased region" description="Polar residues" evidence="1">
    <location>
        <begin position="510"/>
        <end position="520"/>
    </location>
</feature>
<dbReference type="EMBL" id="AZGZ01000002">
    <property type="protein sequence ID" value="KZZ97025.1"/>
    <property type="molecule type" value="Genomic_DNA"/>
</dbReference>
<comment type="caution">
    <text evidence="2">The sequence shown here is derived from an EMBL/GenBank/DDBJ whole genome shotgun (WGS) entry which is preliminary data.</text>
</comment>
<keyword evidence="3" id="KW-1185">Reference proteome</keyword>